<organism evidence="1 2">
    <name type="scientific">Streptococcus mitis</name>
    <dbReference type="NCBI Taxonomy" id="28037"/>
    <lineage>
        <taxon>Bacteria</taxon>
        <taxon>Bacillati</taxon>
        <taxon>Bacillota</taxon>
        <taxon>Bacilli</taxon>
        <taxon>Lactobacillales</taxon>
        <taxon>Streptococcaceae</taxon>
        <taxon>Streptococcus</taxon>
        <taxon>Streptococcus mitis group</taxon>
    </lineage>
</organism>
<protein>
    <submittedName>
        <fullName evidence="1">Uncharacterized protein</fullName>
    </submittedName>
</protein>
<dbReference type="EMBL" id="RJNH01000004">
    <property type="protein sequence ID" value="RSI61685.1"/>
    <property type="molecule type" value="Genomic_DNA"/>
</dbReference>
<evidence type="ECO:0000313" key="1">
    <source>
        <dbReference type="EMBL" id="RSI61685.1"/>
    </source>
</evidence>
<gene>
    <name evidence="1" type="ORF">D8865_05025</name>
</gene>
<dbReference type="Proteomes" id="UP000278653">
    <property type="component" value="Unassembled WGS sequence"/>
</dbReference>
<reference evidence="1 2" key="1">
    <citation type="submission" date="2018-11" db="EMBL/GenBank/DDBJ databases">
        <title>Species Designations Belie Phenotypic and Genotypic Heterogeneity in Oral Streptococci.</title>
        <authorList>
            <person name="Velsko I."/>
        </authorList>
    </citation>
    <scope>NUCLEOTIDE SEQUENCE [LARGE SCALE GENOMIC DNA]</scope>
    <source>
        <strain evidence="1 2">BCC15</strain>
    </source>
</reference>
<sequence>MEFIKAANQFIENYYQKEDLNRIESIEIELKDSEKYSRYFLEIQKRSEYFDCDFFNFDTIDSCVVNDSTHFKQIINLGNSSYVFWKDY</sequence>
<accession>A0A428BEH6</accession>
<proteinExistence type="predicted"/>
<comment type="caution">
    <text evidence="1">The sequence shown here is derived from an EMBL/GenBank/DDBJ whole genome shotgun (WGS) entry which is preliminary data.</text>
</comment>
<dbReference type="AlphaFoldDB" id="A0A428BEH6"/>
<evidence type="ECO:0000313" key="2">
    <source>
        <dbReference type="Proteomes" id="UP000278653"/>
    </source>
</evidence>
<name>A0A428BEH6_STRMT</name>
<dbReference type="RefSeq" id="WP_125447525.1">
    <property type="nucleotide sequence ID" value="NZ_RJNH01000004.1"/>
</dbReference>